<dbReference type="RefSeq" id="WP_184745254.1">
    <property type="nucleotide sequence ID" value="NZ_JACHGJ010000002.1"/>
</dbReference>
<evidence type="ECO:0000256" key="2">
    <source>
        <dbReference type="ARBA" id="ARBA00022737"/>
    </source>
</evidence>
<dbReference type="Proteomes" id="UP000587760">
    <property type="component" value="Unassembled WGS sequence"/>
</dbReference>
<dbReference type="Gene3D" id="3.40.50.300">
    <property type="entry name" value="P-loop containing nucleotide triphosphate hydrolases"/>
    <property type="match status" value="1"/>
</dbReference>
<evidence type="ECO:0000256" key="1">
    <source>
        <dbReference type="ARBA" id="ARBA00022448"/>
    </source>
</evidence>
<dbReference type="PANTHER" id="PTHR43790:SF9">
    <property type="entry name" value="GALACTOFURANOSE TRANSPORTER ATP-BINDING PROTEIN YTFR"/>
    <property type="match status" value="1"/>
</dbReference>
<evidence type="ECO:0000313" key="5">
    <source>
        <dbReference type="EMBL" id="MBB6479750.1"/>
    </source>
</evidence>
<protein>
    <submittedName>
        <fullName evidence="5">ABC-type sugar transport system ATPase subunit</fullName>
    </submittedName>
</protein>
<keyword evidence="5" id="KW-0762">Sugar transport</keyword>
<evidence type="ECO:0000256" key="3">
    <source>
        <dbReference type="ARBA" id="ARBA00022741"/>
    </source>
</evidence>
<dbReference type="PANTHER" id="PTHR43790">
    <property type="entry name" value="CARBOHYDRATE TRANSPORT ATP-BINDING PROTEIN MG119-RELATED"/>
    <property type="match status" value="1"/>
</dbReference>
<keyword evidence="4" id="KW-0067">ATP-binding</keyword>
<reference evidence="5 6" key="1">
    <citation type="submission" date="2020-08" db="EMBL/GenBank/DDBJ databases">
        <title>Genomic Encyclopedia of Type Strains, Phase IV (KMG-IV): sequencing the most valuable type-strain genomes for metagenomic binning, comparative biology and taxonomic classification.</title>
        <authorList>
            <person name="Goeker M."/>
        </authorList>
    </citation>
    <scope>NUCLEOTIDE SEQUENCE [LARGE SCALE GENOMIC DNA]</scope>
    <source>
        <strain evidence="5 6">DSM 2461</strain>
    </source>
</reference>
<sequence>MQRSPIYIMDEPTRGIDAASKVDIYNTMNDIVEKGGAILLISSEIEEILGMCDRILVLAGGKIKGEMSREEASKEKILRLATDESG</sequence>
<evidence type="ECO:0000313" key="6">
    <source>
        <dbReference type="Proteomes" id="UP000587760"/>
    </source>
</evidence>
<proteinExistence type="predicted"/>
<dbReference type="AlphaFoldDB" id="A0A841R9R4"/>
<organism evidence="5 6">
    <name type="scientific">Spirochaeta isovalerica</name>
    <dbReference type="NCBI Taxonomy" id="150"/>
    <lineage>
        <taxon>Bacteria</taxon>
        <taxon>Pseudomonadati</taxon>
        <taxon>Spirochaetota</taxon>
        <taxon>Spirochaetia</taxon>
        <taxon>Spirochaetales</taxon>
        <taxon>Spirochaetaceae</taxon>
        <taxon>Spirochaeta</taxon>
    </lineage>
</organism>
<keyword evidence="3" id="KW-0547">Nucleotide-binding</keyword>
<name>A0A841R9R4_9SPIO</name>
<dbReference type="InterPro" id="IPR050107">
    <property type="entry name" value="ABC_carbohydrate_import_ATPase"/>
</dbReference>
<keyword evidence="2" id="KW-0677">Repeat</keyword>
<dbReference type="GO" id="GO:0005524">
    <property type="term" value="F:ATP binding"/>
    <property type="evidence" value="ECO:0007669"/>
    <property type="project" value="UniProtKB-KW"/>
</dbReference>
<dbReference type="EMBL" id="JACHGJ010000002">
    <property type="protein sequence ID" value="MBB6479750.1"/>
    <property type="molecule type" value="Genomic_DNA"/>
</dbReference>
<dbReference type="SUPFAM" id="SSF52540">
    <property type="entry name" value="P-loop containing nucleoside triphosphate hydrolases"/>
    <property type="match status" value="1"/>
</dbReference>
<accession>A0A841R9R4</accession>
<keyword evidence="6" id="KW-1185">Reference proteome</keyword>
<dbReference type="InterPro" id="IPR027417">
    <property type="entry name" value="P-loop_NTPase"/>
</dbReference>
<evidence type="ECO:0000256" key="4">
    <source>
        <dbReference type="ARBA" id="ARBA00022840"/>
    </source>
</evidence>
<gene>
    <name evidence="5" type="ORF">HNR50_001408</name>
</gene>
<comment type="caution">
    <text evidence="5">The sequence shown here is derived from an EMBL/GenBank/DDBJ whole genome shotgun (WGS) entry which is preliminary data.</text>
</comment>
<keyword evidence="1" id="KW-0813">Transport</keyword>